<evidence type="ECO:0000256" key="1">
    <source>
        <dbReference type="SAM" id="Phobius"/>
    </source>
</evidence>
<reference evidence="3" key="1">
    <citation type="submission" date="2018-05" db="EMBL/GenBank/DDBJ databases">
        <authorList>
            <person name="Lanie J.A."/>
            <person name="Ng W.-L."/>
            <person name="Kazmierczak K.M."/>
            <person name="Andrzejewski T.M."/>
            <person name="Davidsen T.M."/>
            <person name="Wayne K.J."/>
            <person name="Tettelin H."/>
            <person name="Glass J.I."/>
            <person name="Rusch D."/>
            <person name="Podicherti R."/>
            <person name="Tsui H.-C.T."/>
            <person name="Winkler M.E."/>
        </authorList>
    </citation>
    <scope>NUCLEOTIDE SEQUENCE</scope>
</reference>
<gene>
    <name evidence="3" type="ORF">METZ01_LOCUS160821</name>
</gene>
<protein>
    <recommendedName>
        <fullName evidence="2">Fatty acid desaturase domain-containing protein</fullName>
    </recommendedName>
</protein>
<evidence type="ECO:0000313" key="3">
    <source>
        <dbReference type="EMBL" id="SVB07967.1"/>
    </source>
</evidence>
<keyword evidence="1" id="KW-0812">Transmembrane</keyword>
<feature type="transmembrane region" description="Helical" evidence="1">
    <location>
        <begin position="166"/>
        <end position="188"/>
    </location>
</feature>
<proteinExistence type="predicted"/>
<dbReference type="EMBL" id="UINC01027909">
    <property type="protein sequence ID" value="SVB07967.1"/>
    <property type="molecule type" value="Genomic_DNA"/>
</dbReference>
<dbReference type="InterPro" id="IPR005804">
    <property type="entry name" value="FA_desaturase_dom"/>
</dbReference>
<feature type="transmembrane region" description="Helical" evidence="1">
    <location>
        <begin position="7"/>
        <end position="25"/>
    </location>
</feature>
<evidence type="ECO:0000259" key="2">
    <source>
        <dbReference type="Pfam" id="PF00487"/>
    </source>
</evidence>
<sequence>MPRIEWPTVAVAVGVYGAWVAVLFVHGSLPWPATVALLAVVVAWHGSLQHEALHGHPFSSSFANELVGSIPVSLRLPFRVYRRSHLRHHACTDLTDTTTDPESFYVTARTWSRATPVGRALMLAHHALLGRMLLGPIVENVSMVRRDVGEVRSGDGRLLRWWAGHLVAAACVTWLVVAVAGISLWVYLLGVYAGNGLSLVRSYLEHRYVEGDATRSAIVRASVPWRLLFLENTLHDTHHEQPSVPWYRLSALADDLGSDDRAAAGAGHHTGYGVVFVRHLLRPFDHPVHPRERAAASLGGPA</sequence>
<dbReference type="AlphaFoldDB" id="A0A382B403"/>
<feature type="domain" description="Fatty acid desaturase" evidence="2">
    <location>
        <begin position="31"/>
        <end position="257"/>
    </location>
</feature>
<dbReference type="Pfam" id="PF00487">
    <property type="entry name" value="FA_desaturase"/>
    <property type="match status" value="1"/>
</dbReference>
<organism evidence="3">
    <name type="scientific">marine metagenome</name>
    <dbReference type="NCBI Taxonomy" id="408172"/>
    <lineage>
        <taxon>unclassified sequences</taxon>
        <taxon>metagenomes</taxon>
        <taxon>ecological metagenomes</taxon>
    </lineage>
</organism>
<dbReference type="GO" id="GO:0006629">
    <property type="term" value="P:lipid metabolic process"/>
    <property type="evidence" value="ECO:0007669"/>
    <property type="project" value="InterPro"/>
</dbReference>
<keyword evidence="1" id="KW-0472">Membrane</keyword>
<keyword evidence="1" id="KW-1133">Transmembrane helix</keyword>
<name>A0A382B403_9ZZZZ</name>
<accession>A0A382B403</accession>